<accession>A0A0G4KAM1</accession>
<sequence>MQEYIYEPDIDYFKSIFKMFNYDDIDTEFLKEQLKNYTIQFRRMILNMNYTEPTEENGLPFISIKNYICYEAARLLTVNFVSNSDLINFIRTESLRLKELAIKDLSSIVVGENSYNSVRLDGDIKKP</sequence>
<keyword evidence="2" id="KW-1185">Reference proteome</keyword>
<dbReference type="RefSeq" id="WP_048596057.1">
    <property type="nucleotide sequence ID" value="NZ_CVLB01000003.1"/>
</dbReference>
<dbReference type="Proteomes" id="UP000043763">
    <property type="component" value="Unassembled WGS sequence"/>
</dbReference>
<protein>
    <submittedName>
        <fullName evidence="1">Uncharacterized protein</fullName>
    </submittedName>
</protein>
<evidence type="ECO:0000313" key="1">
    <source>
        <dbReference type="EMBL" id="CRF35491.1"/>
    </source>
</evidence>
<evidence type="ECO:0000313" key="2">
    <source>
        <dbReference type="Proteomes" id="UP000043763"/>
    </source>
</evidence>
<reference evidence="2" key="1">
    <citation type="submission" date="2015-04" db="EMBL/GenBank/DDBJ databases">
        <authorList>
            <person name="Mushtaq Mamoona"/>
        </authorList>
    </citation>
    <scope>NUCLEOTIDE SEQUENCE [LARGE SCALE GENOMIC DNA]</scope>
    <source>
        <strain evidence="2">AN4859/03</strain>
    </source>
</reference>
<dbReference type="AlphaFoldDB" id="A0A0G4KAM1"/>
<dbReference type="EMBL" id="CVLB01000003">
    <property type="protein sequence ID" value="CRF35491.1"/>
    <property type="molecule type" value="Genomic_DNA"/>
</dbReference>
<dbReference type="OrthoDB" id="307751at2"/>
<organism evidence="1 2">
    <name type="scientific">Brachyspira suanatina</name>
    <dbReference type="NCBI Taxonomy" id="381802"/>
    <lineage>
        <taxon>Bacteria</taxon>
        <taxon>Pseudomonadati</taxon>
        <taxon>Spirochaetota</taxon>
        <taxon>Spirochaetia</taxon>
        <taxon>Brachyspirales</taxon>
        <taxon>Brachyspiraceae</taxon>
        <taxon>Brachyspira</taxon>
    </lineage>
</organism>
<gene>
    <name evidence="1" type="ORF">BRSU_2690</name>
</gene>
<name>A0A0G4KAM1_9SPIR</name>
<proteinExistence type="predicted"/>